<dbReference type="Proteomes" id="UP001604336">
    <property type="component" value="Unassembled WGS sequence"/>
</dbReference>
<dbReference type="AlphaFoldDB" id="A0ABD1PTT4"/>
<keyword evidence="1" id="KW-0732">Signal</keyword>
<feature type="signal peptide" evidence="1">
    <location>
        <begin position="1"/>
        <end position="26"/>
    </location>
</feature>
<keyword evidence="4" id="KW-1185">Reference proteome</keyword>
<sequence length="214" mass="24508">MPIPPRSLLFLTLLLIFSSSFSYSLSFSNYQRILSLSHSLTSRVATLRASRGDHEGAARASSMARNLERGLGLGFYKLAWNMGWDYVKNYAWRNTLSFETLGTSISDMNELLNALGEFTRINSDTERIAWFGRNYKNVLRVSKSFFGRLPQVFRQPGPLREVLETLQKEVVEGDLVRDCLELGGNDLKDLIRVFKELVLQYTSASTRTDLMFWK</sequence>
<protein>
    <submittedName>
        <fullName evidence="2">Uncharacterized protein</fullName>
    </submittedName>
</protein>
<reference evidence="2" key="1">
    <citation type="submission" date="2024-07" db="EMBL/GenBank/DDBJ databases">
        <title>Two chromosome-level genome assemblies of Korean endemic species Abeliophyllum distichum and Forsythia ovata (Oleaceae).</title>
        <authorList>
            <person name="Mun J.H."/>
        </authorList>
    </citation>
    <scope>NUCLEOTIDE SEQUENCE</scope>
    <source>
        <strain evidence="2">KNKB198505000391</strain>
        <tissue evidence="2">Leaf</tissue>
    </source>
</reference>
<dbReference type="EMBL" id="JBFOLK010000013">
    <property type="protein sequence ID" value="KAL2467343.1"/>
    <property type="molecule type" value="Genomic_DNA"/>
</dbReference>
<comment type="caution">
    <text evidence="2">The sequence shown here is derived from an EMBL/GenBank/DDBJ whole genome shotgun (WGS) entry which is preliminary data.</text>
</comment>
<evidence type="ECO:0000313" key="2">
    <source>
        <dbReference type="EMBL" id="KAL2467343.1"/>
    </source>
</evidence>
<evidence type="ECO:0000313" key="3">
    <source>
        <dbReference type="EMBL" id="KAL2467361.1"/>
    </source>
</evidence>
<feature type="chain" id="PRO_5044723423" evidence="1">
    <location>
        <begin position="27"/>
        <end position="214"/>
    </location>
</feature>
<proteinExistence type="predicted"/>
<dbReference type="EMBL" id="JBFOLK010000013">
    <property type="protein sequence ID" value="KAL2467361.1"/>
    <property type="molecule type" value="Genomic_DNA"/>
</dbReference>
<accession>A0ABD1PTT4</accession>
<dbReference type="PANTHER" id="PTHR36806">
    <property type="entry name" value="ADENINE PHOSPHORIBOSYLTRANSFERASE"/>
    <property type="match status" value="1"/>
</dbReference>
<reference evidence="4" key="2">
    <citation type="submission" date="2024-07" db="EMBL/GenBank/DDBJ databases">
        <title>Two chromosome-level genome assemblies of Korean endemic species Abeliophyllum distichum and Forsythia ovata (Oleaceae).</title>
        <authorList>
            <person name="Jang H."/>
        </authorList>
    </citation>
    <scope>NUCLEOTIDE SEQUENCE [LARGE SCALE GENOMIC DNA]</scope>
</reference>
<organism evidence="2 4">
    <name type="scientific">Abeliophyllum distichum</name>
    <dbReference type="NCBI Taxonomy" id="126358"/>
    <lineage>
        <taxon>Eukaryota</taxon>
        <taxon>Viridiplantae</taxon>
        <taxon>Streptophyta</taxon>
        <taxon>Embryophyta</taxon>
        <taxon>Tracheophyta</taxon>
        <taxon>Spermatophyta</taxon>
        <taxon>Magnoliopsida</taxon>
        <taxon>eudicotyledons</taxon>
        <taxon>Gunneridae</taxon>
        <taxon>Pentapetalae</taxon>
        <taxon>asterids</taxon>
        <taxon>lamiids</taxon>
        <taxon>Lamiales</taxon>
        <taxon>Oleaceae</taxon>
        <taxon>Forsythieae</taxon>
        <taxon>Abeliophyllum</taxon>
    </lineage>
</organism>
<name>A0ABD1PTT4_9LAMI</name>
<gene>
    <name evidence="2" type="ORF">Adt_43194</name>
    <name evidence="3" type="ORF">Adt_43212</name>
</gene>
<evidence type="ECO:0000313" key="4">
    <source>
        <dbReference type="Proteomes" id="UP001604336"/>
    </source>
</evidence>
<evidence type="ECO:0000256" key="1">
    <source>
        <dbReference type="SAM" id="SignalP"/>
    </source>
</evidence>